<comment type="caution">
    <text evidence="1">The sequence shown here is derived from an EMBL/GenBank/DDBJ whole genome shotgun (WGS) entry which is preliminary data.</text>
</comment>
<evidence type="ECO:0000313" key="2">
    <source>
        <dbReference type="Proteomes" id="UP001302573"/>
    </source>
</evidence>
<reference evidence="1 2" key="1">
    <citation type="submission" date="2023-12" db="EMBL/GenBank/DDBJ databases">
        <title>Pseudomonas machongensis sp. nov., isolated from wilted pepper plants (Capsicum annuum).</title>
        <authorList>
            <person name="Qiu M."/>
            <person name="Li Y."/>
            <person name="Liu Q."/>
            <person name="Zhang X."/>
            <person name="Huang Y."/>
            <person name="Guo R."/>
            <person name="Hu M."/>
            <person name="Zhou J."/>
            <person name="Zhou X."/>
        </authorList>
    </citation>
    <scope>NUCLEOTIDE SEQUENCE [LARGE SCALE GENOMIC DNA]</scope>
    <source>
        <strain evidence="1 2">MH2</strain>
    </source>
</reference>
<dbReference type="EMBL" id="JAYFUI010000187">
    <property type="protein sequence ID" value="MEA5673586.1"/>
    <property type="molecule type" value="Genomic_DNA"/>
</dbReference>
<sequence length="117" mass="12706">MSASEPSGYIFSNRFEAMAQGKDYSVQGDDGGNRPGELLAAQRDQRAYHSACEPGQWQWPGVHLCGARPEPLGVARMSDAPLAKGFDEQETLDPLARQPGQGRWVPARLLAPRNVGT</sequence>
<keyword evidence="2" id="KW-1185">Reference proteome</keyword>
<organism evidence="1 2">
    <name type="scientific">Pseudomonas machongensis</name>
    <dbReference type="NCBI Taxonomy" id="3110229"/>
    <lineage>
        <taxon>Bacteria</taxon>
        <taxon>Pseudomonadati</taxon>
        <taxon>Pseudomonadota</taxon>
        <taxon>Gammaproteobacteria</taxon>
        <taxon>Pseudomonadales</taxon>
        <taxon>Pseudomonadaceae</taxon>
        <taxon>Pseudomonas</taxon>
    </lineage>
</organism>
<dbReference type="RefSeq" id="WP_323454087.1">
    <property type="nucleotide sequence ID" value="NZ_JAYFUI010000187.1"/>
</dbReference>
<accession>A0ABU5VJN3</accession>
<protein>
    <submittedName>
        <fullName evidence="1">Uncharacterized protein</fullName>
    </submittedName>
</protein>
<gene>
    <name evidence="1" type="ORF">VA602_19910</name>
</gene>
<dbReference type="Proteomes" id="UP001302573">
    <property type="component" value="Unassembled WGS sequence"/>
</dbReference>
<evidence type="ECO:0000313" key="1">
    <source>
        <dbReference type="EMBL" id="MEA5673586.1"/>
    </source>
</evidence>
<name>A0ABU5VJN3_9PSED</name>
<proteinExistence type="predicted"/>